<dbReference type="Gene3D" id="3.10.180.10">
    <property type="entry name" value="2,3-Dihydroxybiphenyl 1,2-Dioxygenase, domain 1"/>
    <property type="match status" value="1"/>
</dbReference>
<evidence type="ECO:0000313" key="3">
    <source>
        <dbReference type="Proteomes" id="UP000051790"/>
    </source>
</evidence>
<dbReference type="EMBL" id="AZEU01000088">
    <property type="protein sequence ID" value="KRL48133.1"/>
    <property type="molecule type" value="Genomic_DNA"/>
</dbReference>
<evidence type="ECO:0000259" key="1">
    <source>
        <dbReference type="PROSITE" id="PS51819"/>
    </source>
</evidence>
<protein>
    <recommendedName>
        <fullName evidence="1">VOC domain-containing protein</fullName>
    </recommendedName>
</protein>
<dbReference type="SUPFAM" id="SSF54593">
    <property type="entry name" value="Glyoxalase/Bleomycin resistance protein/Dihydroxybiphenyl dioxygenase"/>
    <property type="match status" value="1"/>
</dbReference>
<dbReference type="InterPro" id="IPR004360">
    <property type="entry name" value="Glyas_Fos-R_dOase_dom"/>
</dbReference>
<evidence type="ECO:0000313" key="2">
    <source>
        <dbReference type="EMBL" id="KRL48133.1"/>
    </source>
</evidence>
<keyword evidence="3" id="KW-1185">Reference proteome</keyword>
<gene>
    <name evidence="2" type="ORF">FD01_GL000170</name>
</gene>
<sequence length="116" mass="12921">MKTRIMLYVSDVETLTEFWQQTLNVKLVNTIQLPKNHFANVLAVDETTELALFSNAFVQEFSPEVADNQPSLMFFVKDLEAAHARIKGATPIVDDAGTRAFGFPDPDGHYFALGEG</sequence>
<comment type="caution">
    <text evidence="2">The sequence shown here is derived from an EMBL/GenBank/DDBJ whole genome shotgun (WGS) entry which is preliminary data.</text>
</comment>
<dbReference type="PROSITE" id="PS51819">
    <property type="entry name" value="VOC"/>
    <property type="match status" value="1"/>
</dbReference>
<dbReference type="PATRIC" id="fig|1423769.4.peg.186"/>
<feature type="domain" description="VOC" evidence="1">
    <location>
        <begin position="1"/>
        <end position="116"/>
    </location>
</feature>
<proteinExistence type="predicted"/>
<organism evidence="2 3">
    <name type="scientific">Lacticaseibacillus manihotivorans DSM 13343 = JCM 12514</name>
    <dbReference type="NCBI Taxonomy" id="1423769"/>
    <lineage>
        <taxon>Bacteria</taxon>
        <taxon>Bacillati</taxon>
        <taxon>Bacillota</taxon>
        <taxon>Bacilli</taxon>
        <taxon>Lactobacillales</taxon>
        <taxon>Lactobacillaceae</taxon>
        <taxon>Lacticaseibacillus</taxon>
    </lineage>
</organism>
<dbReference type="AlphaFoldDB" id="A0A0R1R1R2"/>
<reference evidence="2 3" key="1">
    <citation type="journal article" date="2015" name="Genome Announc.">
        <title>Expanding the biotechnology potential of lactobacilli through comparative genomics of 213 strains and associated genera.</title>
        <authorList>
            <person name="Sun Z."/>
            <person name="Harris H.M."/>
            <person name="McCann A."/>
            <person name="Guo C."/>
            <person name="Argimon S."/>
            <person name="Zhang W."/>
            <person name="Yang X."/>
            <person name="Jeffery I.B."/>
            <person name="Cooney J.C."/>
            <person name="Kagawa T.F."/>
            <person name="Liu W."/>
            <person name="Song Y."/>
            <person name="Salvetti E."/>
            <person name="Wrobel A."/>
            <person name="Rasinkangas P."/>
            <person name="Parkhill J."/>
            <person name="Rea M.C."/>
            <person name="O'Sullivan O."/>
            <person name="Ritari J."/>
            <person name="Douillard F.P."/>
            <person name="Paul Ross R."/>
            <person name="Yang R."/>
            <person name="Briner A.E."/>
            <person name="Felis G.E."/>
            <person name="de Vos W.M."/>
            <person name="Barrangou R."/>
            <person name="Klaenhammer T.R."/>
            <person name="Caufield P.W."/>
            <person name="Cui Y."/>
            <person name="Zhang H."/>
            <person name="O'Toole P.W."/>
        </authorList>
    </citation>
    <scope>NUCLEOTIDE SEQUENCE [LARGE SCALE GENOMIC DNA]</scope>
    <source>
        <strain evidence="2 3">DSM 13343</strain>
    </source>
</reference>
<dbReference type="RefSeq" id="WP_054719395.1">
    <property type="nucleotide sequence ID" value="NZ_AZEU01000088.1"/>
</dbReference>
<accession>A0A0R1R1R2</accession>
<dbReference type="Proteomes" id="UP000051790">
    <property type="component" value="Unassembled WGS sequence"/>
</dbReference>
<dbReference type="Pfam" id="PF00903">
    <property type="entry name" value="Glyoxalase"/>
    <property type="match status" value="1"/>
</dbReference>
<dbReference type="InterPro" id="IPR037523">
    <property type="entry name" value="VOC_core"/>
</dbReference>
<dbReference type="OrthoDB" id="9803079at2"/>
<name>A0A0R1R1R2_9LACO</name>
<dbReference type="InterPro" id="IPR029068">
    <property type="entry name" value="Glyas_Bleomycin-R_OHBP_Dase"/>
</dbReference>